<reference evidence="1 2" key="1">
    <citation type="journal article" date="2019" name="Int. J. Syst. Evol. Microbiol.">
        <title>The Global Catalogue of Microorganisms (GCM) 10K type strain sequencing project: providing services to taxonomists for standard genome sequencing and annotation.</title>
        <authorList>
            <consortium name="The Broad Institute Genomics Platform"/>
            <consortium name="The Broad Institute Genome Sequencing Center for Infectious Disease"/>
            <person name="Wu L."/>
            <person name="Ma J."/>
        </authorList>
    </citation>
    <scope>NUCLEOTIDE SEQUENCE [LARGE SCALE GENOMIC DNA]</scope>
    <source>
        <strain evidence="1 2">JCM 10673</strain>
    </source>
</reference>
<proteinExistence type="predicted"/>
<organism evidence="1 2">
    <name type="scientific">Streptomyces thermoalcalitolerans</name>
    <dbReference type="NCBI Taxonomy" id="65605"/>
    <lineage>
        <taxon>Bacteria</taxon>
        <taxon>Bacillati</taxon>
        <taxon>Actinomycetota</taxon>
        <taxon>Actinomycetes</taxon>
        <taxon>Kitasatosporales</taxon>
        <taxon>Streptomycetaceae</taxon>
        <taxon>Streptomyces</taxon>
    </lineage>
</organism>
<accession>A0ABN1PEL7</accession>
<evidence type="ECO:0000313" key="2">
    <source>
        <dbReference type="Proteomes" id="UP001501005"/>
    </source>
</evidence>
<keyword evidence="2" id="KW-1185">Reference proteome</keyword>
<name>A0ABN1PEL7_9ACTN</name>
<gene>
    <name evidence="1" type="ORF">GCM10009549_48940</name>
</gene>
<sequence>MGAWWEMRCEHGHGWSVYVQEEAEPAEEQLVCKEDGLPAVTAARLPLADRAEIRIVPATWERDGKTGRTDEYFFEIRPVLHPEKVLRSGSPMSWDDAIRCAAMFRGIPWSQAERRWRNIRVLRCAK</sequence>
<protein>
    <submittedName>
        <fullName evidence="1">Uncharacterized protein</fullName>
    </submittedName>
</protein>
<comment type="caution">
    <text evidence="1">The sequence shown here is derived from an EMBL/GenBank/DDBJ whole genome shotgun (WGS) entry which is preliminary data.</text>
</comment>
<evidence type="ECO:0000313" key="1">
    <source>
        <dbReference type="EMBL" id="GAA0927054.1"/>
    </source>
</evidence>
<dbReference type="Proteomes" id="UP001501005">
    <property type="component" value="Unassembled WGS sequence"/>
</dbReference>
<dbReference type="EMBL" id="BAAAHG010000054">
    <property type="protein sequence ID" value="GAA0927054.1"/>
    <property type="molecule type" value="Genomic_DNA"/>
</dbReference>